<dbReference type="OrthoDB" id="674604at2759"/>
<evidence type="ECO:0000313" key="3">
    <source>
        <dbReference type="Proteomes" id="UP000799778"/>
    </source>
</evidence>
<keyword evidence="3" id="KW-1185">Reference proteome</keyword>
<protein>
    <submittedName>
        <fullName evidence="2">HET-domain-containing protein</fullName>
    </submittedName>
</protein>
<dbReference type="PANTHER" id="PTHR10622">
    <property type="entry name" value="HET DOMAIN-CONTAINING PROTEIN"/>
    <property type="match status" value="1"/>
</dbReference>
<feature type="domain" description="Heterokaryon incompatibility" evidence="1">
    <location>
        <begin position="49"/>
        <end position="102"/>
    </location>
</feature>
<organism evidence="2 3">
    <name type="scientific">Aaosphaeria arxii CBS 175.79</name>
    <dbReference type="NCBI Taxonomy" id="1450172"/>
    <lineage>
        <taxon>Eukaryota</taxon>
        <taxon>Fungi</taxon>
        <taxon>Dikarya</taxon>
        <taxon>Ascomycota</taxon>
        <taxon>Pezizomycotina</taxon>
        <taxon>Dothideomycetes</taxon>
        <taxon>Pleosporomycetidae</taxon>
        <taxon>Pleosporales</taxon>
        <taxon>Pleosporales incertae sedis</taxon>
        <taxon>Aaosphaeria</taxon>
    </lineage>
</organism>
<dbReference type="RefSeq" id="XP_033379675.1">
    <property type="nucleotide sequence ID" value="XM_033530123.1"/>
</dbReference>
<reference evidence="2" key="1">
    <citation type="journal article" date="2020" name="Stud. Mycol.">
        <title>101 Dothideomycetes genomes: a test case for predicting lifestyles and emergence of pathogens.</title>
        <authorList>
            <person name="Haridas S."/>
            <person name="Albert R."/>
            <person name="Binder M."/>
            <person name="Bloem J."/>
            <person name="Labutti K."/>
            <person name="Salamov A."/>
            <person name="Andreopoulos B."/>
            <person name="Baker S."/>
            <person name="Barry K."/>
            <person name="Bills G."/>
            <person name="Bluhm B."/>
            <person name="Cannon C."/>
            <person name="Castanera R."/>
            <person name="Culley D."/>
            <person name="Daum C."/>
            <person name="Ezra D."/>
            <person name="Gonzalez J."/>
            <person name="Henrissat B."/>
            <person name="Kuo A."/>
            <person name="Liang C."/>
            <person name="Lipzen A."/>
            <person name="Lutzoni F."/>
            <person name="Magnuson J."/>
            <person name="Mondo S."/>
            <person name="Nolan M."/>
            <person name="Ohm R."/>
            <person name="Pangilinan J."/>
            <person name="Park H.-J."/>
            <person name="Ramirez L."/>
            <person name="Alfaro M."/>
            <person name="Sun H."/>
            <person name="Tritt A."/>
            <person name="Yoshinaga Y."/>
            <person name="Zwiers L.-H."/>
            <person name="Turgeon B."/>
            <person name="Goodwin S."/>
            <person name="Spatafora J."/>
            <person name="Crous P."/>
            <person name="Grigoriev I."/>
        </authorList>
    </citation>
    <scope>NUCLEOTIDE SEQUENCE</scope>
    <source>
        <strain evidence="2">CBS 175.79</strain>
    </source>
</reference>
<accession>A0A6A5XES0</accession>
<dbReference type="AlphaFoldDB" id="A0A6A5XES0"/>
<sequence length="209" mass="23340">MCCSITLSSALHDYSSLAVCNSIPPYAILSHTWGADGIKKIQFCGEEAAKDGLGYFWVDTCCIDKSSSAELQEAINSMFQWYAKATQCYVYLEDVSTGGLAQSDLSSQQTWKLMFQKSRWFTRSWSLQELLAPKSVEFFSGEGLLLGNRISLMQEIHDTTGIAIEALQGSPLSNFSIAERFSWARKRTTKPAPDGDTEIYELEQRSRGI</sequence>
<proteinExistence type="predicted"/>
<dbReference type="InterPro" id="IPR010730">
    <property type="entry name" value="HET"/>
</dbReference>
<gene>
    <name evidence="2" type="ORF">BU24DRAFT_435827</name>
</gene>
<dbReference type="EMBL" id="ML978074">
    <property type="protein sequence ID" value="KAF2011336.1"/>
    <property type="molecule type" value="Genomic_DNA"/>
</dbReference>
<evidence type="ECO:0000259" key="1">
    <source>
        <dbReference type="Pfam" id="PF06985"/>
    </source>
</evidence>
<name>A0A6A5XES0_9PLEO</name>
<evidence type="ECO:0000313" key="2">
    <source>
        <dbReference type="EMBL" id="KAF2011336.1"/>
    </source>
</evidence>
<dbReference type="GeneID" id="54287520"/>
<dbReference type="PANTHER" id="PTHR10622:SF13">
    <property type="entry name" value="NACHT DOMAIN-CONTAINING PROTEIN"/>
    <property type="match status" value="1"/>
</dbReference>
<dbReference type="Pfam" id="PF06985">
    <property type="entry name" value="HET"/>
    <property type="match status" value="1"/>
</dbReference>
<dbReference type="Proteomes" id="UP000799778">
    <property type="component" value="Unassembled WGS sequence"/>
</dbReference>